<organism evidence="1 2">
    <name type="scientific">Euroglyphus maynei</name>
    <name type="common">Mayne's house dust mite</name>
    <dbReference type="NCBI Taxonomy" id="6958"/>
    <lineage>
        <taxon>Eukaryota</taxon>
        <taxon>Metazoa</taxon>
        <taxon>Ecdysozoa</taxon>
        <taxon>Arthropoda</taxon>
        <taxon>Chelicerata</taxon>
        <taxon>Arachnida</taxon>
        <taxon>Acari</taxon>
        <taxon>Acariformes</taxon>
        <taxon>Sarcoptiformes</taxon>
        <taxon>Astigmata</taxon>
        <taxon>Psoroptidia</taxon>
        <taxon>Analgoidea</taxon>
        <taxon>Pyroglyphidae</taxon>
        <taxon>Pyroglyphinae</taxon>
        <taxon>Euroglyphus</taxon>
    </lineage>
</organism>
<feature type="non-terminal residue" evidence="1">
    <location>
        <position position="200"/>
    </location>
</feature>
<sequence length="200" mass="23371">MIAHTSNSLTLKIDLDRMTSNDIRSNNNCPSSPSNNNHESIDWQPSLASIRFRIRYGLNCTDLCSTTIDTYNQTIIIENLEPFSNYSFSVEMDNFYLELIRNRSQHQMELAYNASLIIPTISTKRYSDSIQRRPYLYWDGFIFTTSESRPAPARNVRAIVESPERILVLWDRPERLNAKQVVYEVRCHSHNDSQDLQSWK</sequence>
<reference evidence="1 2" key="1">
    <citation type="submission" date="2017-03" db="EMBL/GenBank/DDBJ databases">
        <title>Genome Survey of Euroglyphus maynei.</title>
        <authorList>
            <person name="Arlian L.G."/>
            <person name="Morgan M.S."/>
            <person name="Rider S.D."/>
        </authorList>
    </citation>
    <scope>NUCLEOTIDE SEQUENCE [LARGE SCALE GENOMIC DNA]</scope>
    <source>
        <strain evidence="1">Arlian Lab</strain>
        <tissue evidence="1">Whole body</tissue>
    </source>
</reference>
<proteinExistence type="predicted"/>
<dbReference type="EMBL" id="MUJZ01012831">
    <property type="protein sequence ID" value="OTF81577.1"/>
    <property type="molecule type" value="Genomic_DNA"/>
</dbReference>
<dbReference type="AlphaFoldDB" id="A0A1Y3BNB1"/>
<protein>
    <recommendedName>
        <fullName evidence="3">Fibronectin type-III domain-containing protein</fullName>
    </recommendedName>
</protein>
<keyword evidence="2" id="KW-1185">Reference proteome</keyword>
<evidence type="ECO:0000313" key="1">
    <source>
        <dbReference type="EMBL" id="OTF81577.1"/>
    </source>
</evidence>
<evidence type="ECO:0000313" key="2">
    <source>
        <dbReference type="Proteomes" id="UP000194236"/>
    </source>
</evidence>
<dbReference type="Proteomes" id="UP000194236">
    <property type="component" value="Unassembled WGS sequence"/>
</dbReference>
<accession>A0A1Y3BNB1</accession>
<dbReference type="InterPro" id="IPR013783">
    <property type="entry name" value="Ig-like_fold"/>
</dbReference>
<dbReference type="OrthoDB" id="10653178at2759"/>
<gene>
    <name evidence="1" type="ORF">BLA29_010791</name>
</gene>
<evidence type="ECO:0008006" key="3">
    <source>
        <dbReference type="Google" id="ProtNLM"/>
    </source>
</evidence>
<comment type="caution">
    <text evidence="1">The sequence shown here is derived from an EMBL/GenBank/DDBJ whole genome shotgun (WGS) entry which is preliminary data.</text>
</comment>
<name>A0A1Y3BNB1_EURMA</name>
<dbReference type="Gene3D" id="2.60.40.10">
    <property type="entry name" value="Immunoglobulins"/>
    <property type="match status" value="1"/>
</dbReference>
<dbReference type="SUPFAM" id="SSF49265">
    <property type="entry name" value="Fibronectin type III"/>
    <property type="match status" value="1"/>
</dbReference>
<dbReference type="InterPro" id="IPR036116">
    <property type="entry name" value="FN3_sf"/>
</dbReference>